<dbReference type="AlphaFoldDB" id="E3LEH2"/>
<dbReference type="eggNOG" id="ENOG502SJZ3">
    <property type="taxonomic scope" value="Eukaryota"/>
</dbReference>
<evidence type="ECO:0000256" key="1">
    <source>
        <dbReference type="SAM" id="MobiDB-lite"/>
    </source>
</evidence>
<organism evidence="4">
    <name type="scientific">Caenorhabditis remanei</name>
    <name type="common">Caenorhabditis vulgaris</name>
    <dbReference type="NCBI Taxonomy" id="31234"/>
    <lineage>
        <taxon>Eukaryota</taxon>
        <taxon>Metazoa</taxon>
        <taxon>Ecdysozoa</taxon>
        <taxon>Nematoda</taxon>
        <taxon>Chromadorea</taxon>
        <taxon>Rhabditida</taxon>
        <taxon>Rhabditina</taxon>
        <taxon>Rhabditomorpha</taxon>
        <taxon>Rhabditoidea</taxon>
        <taxon>Rhabditidae</taxon>
        <taxon>Peloderinae</taxon>
        <taxon>Caenorhabditis</taxon>
    </lineage>
</organism>
<feature type="region of interest" description="Disordered" evidence="1">
    <location>
        <begin position="779"/>
        <end position="799"/>
    </location>
</feature>
<proteinExistence type="predicted"/>
<dbReference type="OMA" id="KPHAFAN"/>
<dbReference type="FunCoup" id="E3LEH2">
    <property type="interactions" value="477"/>
</dbReference>
<evidence type="ECO:0000313" key="4">
    <source>
        <dbReference type="Proteomes" id="UP000008281"/>
    </source>
</evidence>
<dbReference type="HOGENOM" id="CLU_358342_0_0_1"/>
<dbReference type="STRING" id="31234.E3LEH2"/>
<dbReference type="EMBL" id="DS268407">
    <property type="protein sequence ID" value="EFO82786.1"/>
    <property type="molecule type" value="Genomic_DNA"/>
</dbReference>
<reference evidence="3" key="1">
    <citation type="submission" date="2007-07" db="EMBL/GenBank/DDBJ databases">
        <title>PCAP assembly of the Caenorhabditis remanei genome.</title>
        <authorList>
            <consortium name="The Caenorhabditis remanei Sequencing Consortium"/>
            <person name="Wilson R.K."/>
        </authorList>
    </citation>
    <scope>NUCLEOTIDE SEQUENCE [LARGE SCALE GENOMIC DNA]</scope>
    <source>
        <strain evidence="3">PB4641</strain>
    </source>
</reference>
<gene>
    <name evidence="3" type="primary">Cre-mltn-13</name>
    <name evidence="3" type="ORF">CRE_00315</name>
</gene>
<feature type="region of interest" description="Disordered" evidence="1">
    <location>
        <begin position="533"/>
        <end position="552"/>
    </location>
</feature>
<dbReference type="Pfam" id="PF04870">
    <property type="entry name" value="Moulting_cycle"/>
    <property type="match status" value="1"/>
</dbReference>
<name>E3LEH2_CAERE</name>
<feature type="chain" id="PRO_5003172660" evidence="2">
    <location>
        <begin position="19"/>
        <end position="799"/>
    </location>
</feature>
<keyword evidence="2" id="KW-0732">Signal</keyword>
<dbReference type="PANTHER" id="PTHR21523">
    <property type="match status" value="1"/>
</dbReference>
<evidence type="ECO:0000256" key="2">
    <source>
        <dbReference type="SAM" id="SignalP"/>
    </source>
</evidence>
<dbReference type="InParanoid" id="E3LEH2"/>
<feature type="region of interest" description="Disordered" evidence="1">
    <location>
        <begin position="727"/>
        <end position="767"/>
    </location>
</feature>
<feature type="signal peptide" evidence="2">
    <location>
        <begin position="1"/>
        <end position="18"/>
    </location>
</feature>
<protein>
    <submittedName>
        <fullName evidence="3">CRE-MLTN-13 protein</fullName>
    </submittedName>
</protein>
<sequence length="799" mass="91468">MDFVLLLVLLVATVQVRAKLFEERVEGQKIETDTKVFEIDKKKLQQYWQYATTMALIKAHTRSALEELPRIERIVFEECARDSSTVVAVSKCAVKVLDARENAKLYTTTRPPPRLSFQDLPRPLIKQIYVSPSRTYVEKKYQMPEASQKITSSNLYYSSIHHQWVQNPIRRQMQSRRRFKRRDEMMEAYDLFLEEQRNLKKAENALKKVLEDPVERNMFGLPRHMSMPRSKRDIQGETIKHQQHHTSNFSEPVQPEQNVTATRPAIDLPKLASKYFQRIVEGPTGQRDHLANIRRIRNHYLRVEKCNGYFKLMNDENKKVFDQLKLPINSEAPKIENENDAFQKIVDIVNQFSASEVGQKKFSFLSPRIFSIMPEGKPKNRFLSPTLLSFQKDGFFSLPDIFDIVSSNQRYQQLMLEAILDLSGAGMAMEELLAKIEPEMQFMEQVQYPMVQKMSRQDINWLKARQLFTESQSAEYKKHGFAHLTEDQIRLVYADDPSSYIPITNMTRPEREARIETAIRKLAAEGRPQWPYWNGSGKRMKRDGGGDTDGGDNIPNYPEGEHIGDVEFMVLKPHAFANLINFGVSMEAMVLSPHAFVSEIMRPEALKLDVLSPRAFIATVLSPSALIARILSPTAFRAEVLSPRALTAWVLSPEALIAEVLTPRFLEPRVLSPEALVIDVLSPGILAPHVLSSETIGVMILSPNILSPRIASDEKFLVEVLSPHILGGPHSEEEEHSNIEIGSGSHEGHSHSHKNEHKPTNHSNHHQLHRSIFHHGAPTSIRSQSQVPHNPFLSRFKKR</sequence>
<evidence type="ECO:0000313" key="3">
    <source>
        <dbReference type="EMBL" id="EFO82786.1"/>
    </source>
</evidence>
<dbReference type="Proteomes" id="UP000008281">
    <property type="component" value="Unassembled WGS sequence"/>
</dbReference>
<dbReference type="PANTHER" id="PTHR21523:SF38">
    <property type="entry name" value="MLT-TEN (MLT-10) RELATED"/>
    <property type="match status" value="1"/>
</dbReference>
<dbReference type="InterPro" id="IPR006954">
    <property type="entry name" value="Mlt-10-like"/>
</dbReference>
<keyword evidence="4" id="KW-1185">Reference proteome</keyword>
<accession>E3LEH2</accession>
<dbReference type="OrthoDB" id="5870064at2759"/>